<dbReference type="GO" id="GO:0006629">
    <property type="term" value="P:lipid metabolic process"/>
    <property type="evidence" value="ECO:0007669"/>
    <property type="project" value="InterPro"/>
</dbReference>
<dbReference type="Pfam" id="PF03009">
    <property type="entry name" value="GDPD"/>
    <property type="match status" value="1"/>
</dbReference>
<keyword evidence="3 8" id="KW-0812">Transmembrane</keyword>
<protein>
    <submittedName>
        <fullName evidence="10">Glycerophosphodiester phosphodiesterase domain containing 4a</fullName>
    </submittedName>
</protein>
<dbReference type="InterPro" id="IPR017946">
    <property type="entry name" value="PLC-like_Pdiesterase_TIM-brl"/>
</dbReference>
<dbReference type="PROSITE" id="PS51704">
    <property type="entry name" value="GP_PDE"/>
    <property type="match status" value="1"/>
</dbReference>
<evidence type="ECO:0000256" key="5">
    <source>
        <dbReference type="ARBA" id="ARBA00022989"/>
    </source>
</evidence>
<evidence type="ECO:0000256" key="8">
    <source>
        <dbReference type="SAM" id="Phobius"/>
    </source>
</evidence>
<dbReference type="AlphaFoldDB" id="A0A8C1JVN4"/>
<feature type="transmembrane region" description="Helical" evidence="8">
    <location>
        <begin position="78"/>
        <end position="107"/>
    </location>
</feature>
<evidence type="ECO:0000256" key="7">
    <source>
        <dbReference type="ARBA" id="ARBA00023180"/>
    </source>
</evidence>
<evidence type="ECO:0000256" key="1">
    <source>
        <dbReference type="ARBA" id="ARBA00004141"/>
    </source>
</evidence>
<evidence type="ECO:0000313" key="11">
    <source>
        <dbReference type="Proteomes" id="UP000694427"/>
    </source>
</evidence>
<comment type="subcellular location">
    <subcellularLocation>
        <location evidence="1">Membrane</location>
        <topology evidence="1">Multi-pass membrane protein</topology>
    </subcellularLocation>
</comment>
<keyword evidence="4" id="KW-0378">Hydrolase</keyword>
<evidence type="ECO:0000256" key="6">
    <source>
        <dbReference type="ARBA" id="ARBA00023136"/>
    </source>
</evidence>
<feature type="transmembrane region" description="Helical" evidence="8">
    <location>
        <begin position="158"/>
        <end position="176"/>
    </location>
</feature>
<keyword evidence="11" id="KW-1185">Reference proteome</keyword>
<reference evidence="10" key="1">
    <citation type="submission" date="2025-08" db="UniProtKB">
        <authorList>
            <consortium name="Ensembl"/>
        </authorList>
    </citation>
    <scope>IDENTIFICATION</scope>
</reference>
<evidence type="ECO:0000256" key="3">
    <source>
        <dbReference type="ARBA" id="ARBA00022692"/>
    </source>
</evidence>
<feature type="transmembrane region" description="Helical" evidence="8">
    <location>
        <begin position="37"/>
        <end position="58"/>
    </location>
</feature>
<evidence type="ECO:0000313" key="10">
    <source>
        <dbReference type="Ensembl" id="ENSCCRP00010038115.1"/>
    </source>
</evidence>
<evidence type="ECO:0000256" key="2">
    <source>
        <dbReference type="ARBA" id="ARBA00007277"/>
    </source>
</evidence>
<reference evidence="10" key="2">
    <citation type="submission" date="2025-09" db="UniProtKB">
        <authorList>
            <consortium name="Ensembl"/>
        </authorList>
    </citation>
    <scope>IDENTIFICATION</scope>
</reference>
<dbReference type="Ensembl" id="ENSCCRT00010041841.1">
    <property type="protein sequence ID" value="ENSCCRP00010038115.1"/>
    <property type="gene ID" value="ENSCCRG00010016265.1"/>
</dbReference>
<keyword evidence="7" id="KW-0325">Glycoprotein</keyword>
<name>A0A8C1JVN4_CYPCA</name>
<feature type="transmembrane region" description="Helical" evidence="8">
    <location>
        <begin position="494"/>
        <end position="519"/>
    </location>
</feature>
<dbReference type="SUPFAM" id="SSF51695">
    <property type="entry name" value="PLC-like phosphodiesterases"/>
    <property type="match status" value="1"/>
</dbReference>
<keyword evidence="6 8" id="KW-0472">Membrane</keyword>
<dbReference type="Proteomes" id="UP000694427">
    <property type="component" value="Unplaced"/>
</dbReference>
<keyword evidence="5 8" id="KW-1133">Transmembrane helix</keyword>
<dbReference type="InterPro" id="IPR030395">
    <property type="entry name" value="GP_PDE_dom"/>
</dbReference>
<dbReference type="Gene3D" id="3.20.20.190">
    <property type="entry name" value="Phosphatidylinositol (PI) phosphodiesterase"/>
    <property type="match status" value="1"/>
</dbReference>
<evidence type="ECO:0000256" key="4">
    <source>
        <dbReference type="ARBA" id="ARBA00022801"/>
    </source>
</evidence>
<feature type="domain" description="GP-PDE" evidence="9">
    <location>
        <begin position="223"/>
        <end position="483"/>
    </location>
</feature>
<sequence length="556" mass="63598">VVRRQLLQRYEHQPFVSCLAGLYGCQWRRYQRAKLECTSFVLLTVTFFLTLIFLYFWSEAQNDYNDFDWFNFGKLGFWFPWSVVLLVLAVALFTYIALLLVLAVCLLSEGQRLYLHWSHKIGILVTLSFSISATAVLSDLWSKEWTTLLLSFQVTAPFLHVGGVSLMTFLSWPIALHFFRMNKRVRQVALLSLFLAVLFALYLVPLGMYSPCIKEEGTLGPAPTLIGHRGAPMLAPENTLMSFEKAVEAGGEGLETDVIISYDGVPFLMHDSTLRRTTNVHQVFPNRTDAPAAMFTWPELEMLSAGSWFLQRDPFGTVSSLDADERVRVQNQTVPSLKDFLNLAAEHERLVIFDLRRPPRGHPYRDSWITRTLEVIHNESFINSSQVVLWLPADQRSLVQELDPELQQTSGDHASIEELQEEHIVRLNLHYSYMSQEQIRKYASVNISTNLYVISQPWLYSLAWCAGVHSVTTNALHILTTLQRPLFLMTPDEYSLMWILTDIMSAFLIAHIICIISSVHGSIISCVHLQYCCCRTASFFKLHANTASPWPYKIIL</sequence>
<dbReference type="GO" id="GO:0016020">
    <property type="term" value="C:membrane"/>
    <property type="evidence" value="ECO:0007669"/>
    <property type="project" value="UniProtKB-SubCell"/>
</dbReference>
<dbReference type="PANTHER" id="PTHR23344:SF13">
    <property type="entry name" value="GLYCEROPHOSPHODIESTER PHOSPHODIESTERASE DOMAIN-CONTAINING PROTEIN 4"/>
    <property type="match status" value="1"/>
</dbReference>
<evidence type="ECO:0000259" key="9">
    <source>
        <dbReference type="PROSITE" id="PS51704"/>
    </source>
</evidence>
<proteinExistence type="inferred from homology"/>
<feature type="transmembrane region" description="Helical" evidence="8">
    <location>
        <begin position="119"/>
        <end position="138"/>
    </location>
</feature>
<comment type="similarity">
    <text evidence="2">Belongs to the glycerophosphoryl diester phosphodiesterase family.</text>
</comment>
<accession>A0A8C1JVN4</accession>
<dbReference type="GO" id="GO:0008889">
    <property type="term" value="F:glycerophosphodiester phosphodiesterase activity"/>
    <property type="evidence" value="ECO:0007669"/>
    <property type="project" value="TreeGrafter"/>
</dbReference>
<organism evidence="10 11">
    <name type="scientific">Cyprinus carpio</name>
    <name type="common">Common carp</name>
    <dbReference type="NCBI Taxonomy" id="7962"/>
    <lineage>
        <taxon>Eukaryota</taxon>
        <taxon>Metazoa</taxon>
        <taxon>Chordata</taxon>
        <taxon>Craniata</taxon>
        <taxon>Vertebrata</taxon>
        <taxon>Euteleostomi</taxon>
        <taxon>Actinopterygii</taxon>
        <taxon>Neopterygii</taxon>
        <taxon>Teleostei</taxon>
        <taxon>Ostariophysi</taxon>
        <taxon>Cypriniformes</taxon>
        <taxon>Cyprinidae</taxon>
        <taxon>Cyprininae</taxon>
        <taxon>Cyprinus</taxon>
    </lineage>
</organism>
<dbReference type="PANTHER" id="PTHR23344">
    <property type="entry name" value="GLYCEROPHOSPHORYL DIESTER PHOSPHODIESTERASE"/>
    <property type="match status" value="1"/>
</dbReference>
<feature type="transmembrane region" description="Helical" evidence="8">
    <location>
        <begin position="188"/>
        <end position="209"/>
    </location>
</feature>